<dbReference type="RefSeq" id="WP_268164601.1">
    <property type="nucleotide sequence ID" value="NZ_JAPFAP010000067.1"/>
</dbReference>
<comment type="caution">
    <text evidence="2">The sequence shown here is derived from an EMBL/GenBank/DDBJ whole genome shotgun (WGS) entry which is preliminary data.</text>
</comment>
<dbReference type="InterPro" id="IPR053136">
    <property type="entry name" value="UTP_pyrophosphatase-like"/>
</dbReference>
<accession>A0AA43R1G4</accession>
<dbReference type="EMBL" id="JAPFAR010000109">
    <property type="protein sequence ID" value="MDI3349752.1"/>
    <property type="molecule type" value="Genomic_DNA"/>
</dbReference>
<dbReference type="InterPro" id="IPR002725">
    <property type="entry name" value="YgjP-like_metallopeptidase"/>
</dbReference>
<dbReference type="PANTHER" id="PTHR30399">
    <property type="entry name" value="UNCHARACTERIZED PROTEIN YGJP"/>
    <property type="match status" value="1"/>
</dbReference>
<gene>
    <name evidence="2" type="ORF">DCBHLPFO_00311</name>
</gene>
<evidence type="ECO:0000313" key="2">
    <source>
        <dbReference type="EMBL" id="MDI3349752.1"/>
    </source>
</evidence>
<sequence length="236" mass="28439">MKSPDLIIKRIINNKEYEVHIFYIKSARAIYFEFESGNLIFRLNPKHLNTSRFENFLVKSITKAIKNPRFINERELKINTKNQSFYCFGELISYDLTSNFIIFKVNNSFEYLKLSKDYSSKTIEEIIKNFLKEKLLIKFKFFAEEAVKMILQKTIDLTYKILKKKTSWASINIRTKTLNICEDLIYFSDEMIKYVAFHEICHLVHANHSKEFWNLLSKYFENWKEIKRKLNSYILK</sequence>
<dbReference type="CDD" id="cd07344">
    <property type="entry name" value="M48_yhfN_like"/>
    <property type="match status" value="1"/>
</dbReference>
<dbReference type="Gene3D" id="3.30.2010.10">
    <property type="entry name" value="Metalloproteases ('zincins'), catalytic domain"/>
    <property type="match status" value="1"/>
</dbReference>
<name>A0AA43R1G4_MYCAR</name>
<dbReference type="AlphaFoldDB" id="A0AA43R1G4"/>
<dbReference type="Proteomes" id="UP001162175">
    <property type="component" value="Unassembled WGS sequence"/>
</dbReference>
<evidence type="ECO:0000313" key="3">
    <source>
        <dbReference type="Proteomes" id="UP001162175"/>
    </source>
</evidence>
<organism evidence="2 3">
    <name type="scientific">Mycoplasmopsis arginini</name>
    <name type="common">Mycoplasma arginini</name>
    <dbReference type="NCBI Taxonomy" id="2094"/>
    <lineage>
        <taxon>Bacteria</taxon>
        <taxon>Bacillati</taxon>
        <taxon>Mycoplasmatota</taxon>
        <taxon>Mycoplasmoidales</taxon>
        <taxon>Metamycoplasmataceae</taxon>
        <taxon>Mycoplasmopsis</taxon>
    </lineage>
</organism>
<dbReference type="PANTHER" id="PTHR30399:SF1">
    <property type="entry name" value="UTP PYROPHOSPHATASE"/>
    <property type="match status" value="1"/>
</dbReference>
<reference evidence="2" key="1">
    <citation type="submission" date="2022-11" db="EMBL/GenBank/DDBJ databases">
        <title>Draft genome of Mycoplasma arginini isolated from fly.</title>
        <authorList>
            <person name="Severgnini M."/>
            <person name="Gioia G."/>
            <person name="Cremonesi P."/>
            <person name="Moroni P."/>
            <person name="Addis M.F."/>
            <person name="Castiglioni B."/>
        </authorList>
    </citation>
    <scope>NUCLEOTIDE SEQUENCE</scope>
    <source>
        <strain evidence="2">QMP CG1-1632</strain>
    </source>
</reference>
<feature type="domain" description="YgjP-like metallopeptidase" evidence="1">
    <location>
        <begin position="44"/>
        <end position="232"/>
    </location>
</feature>
<proteinExistence type="predicted"/>
<dbReference type="Pfam" id="PF01863">
    <property type="entry name" value="YgjP-like"/>
    <property type="match status" value="1"/>
</dbReference>
<protein>
    <recommendedName>
        <fullName evidence="1">YgjP-like metallopeptidase domain-containing protein</fullName>
    </recommendedName>
</protein>
<evidence type="ECO:0000259" key="1">
    <source>
        <dbReference type="Pfam" id="PF01863"/>
    </source>
</evidence>